<proteinExistence type="predicted"/>
<gene>
    <name evidence="1" type="ORF">GCM10009737_34040</name>
</gene>
<accession>A0ABP5B3F0</accession>
<dbReference type="Pfam" id="PF04328">
    <property type="entry name" value="Sel_put"/>
    <property type="match status" value="1"/>
</dbReference>
<evidence type="ECO:0008006" key="3">
    <source>
        <dbReference type="Google" id="ProtNLM"/>
    </source>
</evidence>
<protein>
    <recommendedName>
        <fullName evidence="3">YbdD/YjiX family protein</fullName>
    </recommendedName>
</protein>
<evidence type="ECO:0000313" key="2">
    <source>
        <dbReference type="Proteomes" id="UP001501612"/>
    </source>
</evidence>
<sequence>MSAAPVGPVAGPVAVARRWAAGVRWYARQLSGEAKWDDYLERCRRDGVEPMTRRAFERHRADHAEASPQQRCC</sequence>
<dbReference type="EMBL" id="BAAAMY010000012">
    <property type="protein sequence ID" value="GAA1929336.1"/>
    <property type="molecule type" value="Genomic_DNA"/>
</dbReference>
<dbReference type="RefSeq" id="WP_344008849.1">
    <property type="nucleotide sequence ID" value="NZ_BAAAMY010000012.1"/>
</dbReference>
<comment type="caution">
    <text evidence="1">The sequence shown here is derived from an EMBL/GenBank/DDBJ whole genome shotgun (WGS) entry which is preliminary data.</text>
</comment>
<evidence type="ECO:0000313" key="1">
    <source>
        <dbReference type="EMBL" id="GAA1929336.1"/>
    </source>
</evidence>
<dbReference type="InterPro" id="IPR007423">
    <property type="entry name" value="Sel_put"/>
</dbReference>
<keyword evidence="2" id="KW-1185">Reference proteome</keyword>
<name>A0ABP5B3F0_9ACTN</name>
<dbReference type="Proteomes" id="UP001501612">
    <property type="component" value="Unassembled WGS sequence"/>
</dbReference>
<reference evidence="2" key="1">
    <citation type="journal article" date="2019" name="Int. J. Syst. Evol. Microbiol.">
        <title>The Global Catalogue of Microorganisms (GCM) 10K type strain sequencing project: providing services to taxonomists for standard genome sequencing and annotation.</title>
        <authorList>
            <consortium name="The Broad Institute Genomics Platform"/>
            <consortium name="The Broad Institute Genome Sequencing Center for Infectious Disease"/>
            <person name="Wu L."/>
            <person name="Ma J."/>
        </authorList>
    </citation>
    <scope>NUCLEOTIDE SEQUENCE [LARGE SCALE GENOMIC DNA]</scope>
    <source>
        <strain evidence="2">JCM 14046</strain>
    </source>
</reference>
<organism evidence="1 2">
    <name type="scientific">Nocardioides lentus</name>
    <dbReference type="NCBI Taxonomy" id="338077"/>
    <lineage>
        <taxon>Bacteria</taxon>
        <taxon>Bacillati</taxon>
        <taxon>Actinomycetota</taxon>
        <taxon>Actinomycetes</taxon>
        <taxon>Propionibacteriales</taxon>
        <taxon>Nocardioidaceae</taxon>
        <taxon>Nocardioides</taxon>
    </lineage>
</organism>